<comment type="caution">
    <text evidence="2">The sequence shown here is derived from an EMBL/GenBank/DDBJ whole genome shotgun (WGS) entry which is preliminary data.</text>
</comment>
<gene>
    <name evidence="2" type="ORF">EA462_08090</name>
</gene>
<evidence type="ECO:0000313" key="3">
    <source>
        <dbReference type="Proteomes" id="UP000273828"/>
    </source>
</evidence>
<feature type="compositionally biased region" description="Basic residues" evidence="1">
    <location>
        <begin position="54"/>
        <end position="64"/>
    </location>
</feature>
<sequence>MTSDRGTSGTTTLEFEMDATRFRSIDLANAAFAPSLVRFQRDKNDSGNLNTVKPNHRPNARVDR</sequence>
<organism evidence="2 3">
    <name type="scientific">Natrarchaeobius halalkaliphilus</name>
    <dbReference type="NCBI Taxonomy" id="1679091"/>
    <lineage>
        <taxon>Archaea</taxon>
        <taxon>Methanobacteriati</taxon>
        <taxon>Methanobacteriota</taxon>
        <taxon>Stenosarchaea group</taxon>
        <taxon>Halobacteria</taxon>
        <taxon>Halobacteriales</taxon>
        <taxon>Natrialbaceae</taxon>
        <taxon>Natrarchaeobius</taxon>
    </lineage>
</organism>
<accession>A0A3N6LLZ3</accession>
<dbReference type="EMBL" id="REFY01000003">
    <property type="protein sequence ID" value="RQG89958.1"/>
    <property type="molecule type" value="Genomic_DNA"/>
</dbReference>
<name>A0A3N6LLZ3_9EURY</name>
<feature type="region of interest" description="Disordered" evidence="1">
    <location>
        <begin position="42"/>
        <end position="64"/>
    </location>
</feature>
<protein>
    <submittedName>
        <fullName evidence="2">Uncharacterized protein</fullName>
    </submittedName>
</protein>
<evidence type="ECO:0000313" key="2">
    <source>
        <dbReference type="EMBL" id="RQG89958.1"/>
    </source>
</evidence>
<proteinExistence type="predicted"/>
<evidence type="ECO:0000256" key="1">
    <source>
        <dbReference type="SAM" id="MobiDB-lite"/>
    </source>
</evidence>
<dbReference type="AlphaFoldDB" id="A0A3N6LLZ3"/>
<reference evidence="2 3" key="1">
    <citation type="submission" date="2018-10" db="EMBL/GenBank/DDBJ databases">
        <title>Natrarchaeobius chitinivorans gen. nov., sp. nov., and Natrarchaeobius haloalkaliphilus sp. nov., alkaliphilic, chitin-utilizing haloarchaea from hypersaline alkaline lakes.</title>
        <authorList>
            <person name="Sorokin D.Y."/>
            <person name="Elcheninov A.G."/>
            <person name="Kostrikina N.A."/>
            <person name="Bale N.J."/>
            <person name="Sinninghe Damste J.S."/>
            <person name="Khijniak T.V."/>
            <person name="Kublanov I.V."/>
            <person name="Toshchakov S.V."/>
        </authorList>
    </citation>
    <scope>NUCLEOTIDE SEQUENCE [LARGE SCALE GENOMIC DNA]</scope>
    <source>
        <strain evidence="2 3">AArcht-Sl</strain>
    </source>
</reference>
<keyword evidence="3" id="KW-1185">Reference proteome</keyword>
<dbReference type="Proteomes" id="UP000273828">
    <property type="component" value="Unassembled WGS sequence"/>
</dbReference>